<dbReference type="Proteomes" id="UP000248311">
    <property type="component" value="Unassembled WGS sequence"/>
</dbReference>
<comment type="caution">
    <text evidence="1">The sequence shown here is derived from an EMBL/GenBank/DDBJ whole genome shotgun (WGS) entry which is preliminary data.</text>
</comment>
<dbReference type="InterPro" id="IPR027417">
    <property type="entry name" value="P-loop_NTPase"/>
</dbReference>
<dbReference type="RefSeq" id="WP_110813176.1">
    <property type="nucleotide sequence ID" value="NZ_QJTE01000001.1"/>
</dbReference>
<dbReference type="SUPFAM" id="SSF52540">
    <property type="entry name" value="P-loop containing nucleoside triphosphate hydrolases"/>
    <property type="match status" value="1"/>
</dbReference>
<keyword evidence="2" id="KW-1185">Reference proteome</keyword>
<dbReference type="Gene3D" id="3.40.50.300">
    <property type="entry name" value="P-loop containing nucleotide triphosphate hydrolases"/>
    <property type="match status" value="1"/>
</dbReference>
<organism evidence="1 2">
    <name type="scientific">Pseudoroseicyclus aestuarii</name>
    <dbReference type="NCBI Taxonomy" id="1795041"/>
    <lineage>
        <taxon>Bacteria</taxon>
        <taxon>Pseudomonadati</taxon>
        <taxon>Pseudomonadota</taxon>
        <taxon>Alphaproteobacteria</taxon>
        <taxon>Rhodobacterales</taxon>
        <taxon>Paracoccaceae</taxon>
        <taxon>Pseudoroseicyclus</taxon>
    </lineage>
</organism>
<evidence type="ECO:0000313" key="1">
    <source>
        <dbReference type="EMBL" id="PYE86187.1"/>
    </source>
</evidence>
<gene>
    <name evidence="1" type="ORF">DFP88_101864</name>
</gene>
<accession>A0A318T2G7</accession>
<protein>
    <recommendedName>
        <fullName evidence="3">ATPase</fullName>
    </recommendedName>
</protein>
<dbReference type="OrthoDB" id="9777291at2"/>
<dbReference type="EMBL" id="QJTE01000001">
    <property type="protein sequence ID" value="PYE86187.1"/>
    <property type="molecule type" value="Genomic_DNA"/>
</dbReference>
<name>A0A318T2G7_9RHOB</name>
<proteinExistence type="predicted"/>
<dbReference type="AlphaFoldDB" id="A0A318T2G7"/>
<evidence type="ECO:0000313" key="2">
    <source>
        <dbReference type="Proteomes" id="UP000248311"/>
    </source>
</evidence>
<sequence>MIYETADDWLNAPEKRVLLFGMSGLGKTRLASLLRADAASGGWFHYSIDYRIGTRYMGEYIADNAKAEAMKVPFLRDLLMTDSIYIGSNITFDNLKPVSTYLGKPGDAAKGGLPIALYRQRQEQFREAETRALLDTPYFIDRAQALYGYPNFVCDTGGSICEWVDPADPGDPILTALSRSSLMIWIEGSEAHTEALVQRFDRAPKPMSYSPAFLTGAWEGYLAETGLAETSVDPDAFIRWTYARALAHRQPLYSAMAARWGVTVTAEEVAQVEDASGFEALVAEALRRRKTLNS</sequence>
<evidence type="ECO:0008006" key="3">
    <source>
        <dbReference type="Google" id="ProtNLM"/>
    </source>
</evidence>
<reference evidence="1 2" key="1">
    <citation type="submission" date="2018-06" db="EMBL/GenBank/DDBJ databases">
        <title>Genomic Encyclopedia of Type Strains, Phase III (KMG-III): the genomes of soil and plant-associated and newly described type strains.</title>
        <authorList>
            <person name="Whitman W."/>
        </authorList>
    </citation>
    <scope>NUCLEOTIDE SEQUENCE [LARGE SCALE GENOMIC DNA]</scope>
    <source>
        <strain evidence="1 2">CECT 9025</strain>
    </source>
</reference>